<dbReference type="SMART" id="SM00388">
    <property type="entry name" value="HisKA"/>
    <property type="match status" value="1"/>
</dbReference>
<dbReference type="Pfam" id="PF02518">
    <property type="entry name" value="HATPase_c"/>
    <property type="match status" value="1"/>
</dbReference>
<dbReference type="PROSITE" id="PS50109">
    <property type="entry name" value="HIS_KIN"/>
    <property type="match status" value="1"/>
</dbReference>
<dbReference type="InterPro" id="IPR003594">
    <property type="entry name" value="HATPase_dom"/>
</dbReference>
<dbReference type="InterPro" id="IPR003661">
    <property type="entry name" value="HisK_dim/P_dom"/>
</dbReference>
<dbReference type="InterPro" id="IPR000014">
    <property type="entry name" value="PAS"/>
</dbReference>
<dbReference type="InterPro" id="IPR058846">
    <property type="entry name" value="PAS-like"/>
</dbReference>
<dbReference type="InterPro" id="IPR036097">
    <property type="entry name" value="HisK_dim/P_sf"/>
</dbReference>
<dbReference type="HOGENOM" id="CLU_000445_82_4_1"/>
<dbReference type="InterPro" id="IPR005467">
    <property type="entry name" value="His_kinase_dom"/>
</dbReference>
<feature type="region of interest" description="Disordered" evidence="3">
    <location>
        <begin position="140"/>
        <end position="197"/>
    </location>
</feature>
<evidence type="ECO:0000259" key="6">
    <source>
        <dbReference type="PROSITE" id="PS50113"/>
    </source>
</evidence>
<dbReference type="STRING" id="913774.A0A0C3GPJ2"/>
<dbReference type="SMART" id="SM00387">
    <property type="entry name" value="HATPase_c"/>
    <property type="match status" value="1"/>
</dbReference>
<feature type="compositionally biased region" description="Polar residues" evidence="3">
    <location>
        <begin position="172"/>
        <end position="185"/>
    </location>
</feature>
<evidence type="ECO:0000256" key="3">
    <source>
        <dbReference type="SAM" id="MobiDB-lite"/>
    </source>
</evidence>
<dbReference type="GO" id="GO:0000155">
    <property type="term" value="F:phosphorelay sensor kinase activity"/>
    <property type="evidence" value="ECO:0007669"/>
    <property type="project" value="InterPro"/>
</dbReference>
<evidence type="ECO:0000256" key="1">
    <source>
        <dbReference type="ARBA" id="ARBA00022553"/>
    </source>
</evidence>
<feature type="domain" description="Histidine kinase" evidence="4">
    <location>
        <begin position="736"/>
        <end position="1013"/>
    </location>
</feature>
<evidence type="ECO:0000313" key="8">
    <source>
        <dbReference type="Proteomes" id="UP000054321"/>
    </source>
</evidence>
<dbReference type="InParanoid" id="A0A0C3GPJ2"/>
<dbReference type="NCBIfam" id="TIGR00229">
    <property type="entry name" value="sensory_box"/>
    <property type="match status" value="1"/>
</dbReference>
<evidence type="ECO:0000259" key="4">
    <source>
        <dbReference type="PROSITE" id="PS50109"/>
    </source>
</evidence>
<dbReference type="PROSITE" id="PS50113">
    <property type="entry name" value="PAC"/>
    <property type="match status" value="2"/>
</dbReference>
<organism evidence="7 8">
    <name type="scientific">Oidiodendron maius (strain Zn)</name>
    <dbReference type="NCBI Taxonomy" id="913774"/>
    <lineage>
        <taxon>Eukaryota</taxon>
        <taxon>Fungi</taxon>
        <taxon>Dikarya</taxon>
        <taxon>Ascomycota</taxon>
        <taxon>Pezizomycotina</taxon>
        <taxon>Leotiomycetes</taxon>
        <taxon>Leotiomycetes incertae sedis</taxon>
        <taxon>Myxotrichaceae</taxon>
        <taxon>Oidiodendron</taxon>
    </lineage>
</organism>
<dbReference type="InterPro" id="IPR000700">
    <property type="entry name" value="PAS-assoc_C"/>
</dbReference>
<feature type="compositionally biased region" description="Polar residues" evidence="3">
    <location>
        <begin position="141"/>
        <end position="151"/>
    </location>
</feature>
<dbReference type="SUPFAM" id="SSF55785">
    <property type="entry name" value="PYP-like sensor domain (PAS domain)"/>
    <property type="match status" value="2"/>
</dbReference>
<proteinExistence type="predicted"/>
<dbReference type="PANTHER" id="PTHR43719:SF30">
    <property type="entry name" value="TWO-COMPONENT SYSTEM RESPONSE REGULATOR"/>
    <property type="match status" value="1"/>
</dbReference>
<dbReference type="PANTHER" id="PTHR43719">
    <property type="entry name" value="TWO-COMPONENT HISTIDINE KINASE"/>
    <property type="match status" value="1"/>
</dbReference>
<dbReference type="InterPro" id="IPR001789">
    <property type="entry name" value="Sig_transdc_resp-reg_receiver"/>
</dbReference>
<reference evidence="7 8" key="1">
    <citation type="submission" date="2014-04" db="EMBL/GenBank/DDBJ databases">
        <authorList>
            <consortium name="DOE Joint Genome Institute"/>
            <person name="Kuo A."/>
            <person name="Martino E."/>
            <person name="Perotto S."/>
            <person name="Kohler A."/>
            <person name="Nagy L.G."/>
            <person name="Floudas D."/>
            <person name="Copeland A."/>
            <person name="Barry K.W."/>
            <person name="Cichocki N."/>
            <person name="Veneault-Fourrey C."/>
            <person name="LaButti K."/>
            <person name="Lindquist E.A."/>
            <person name="Lipzen A."/>
            <person name="Lundell T."/>
            <person name="Morin E."/>
            <person name="Murat C."/>
            <person name="Sun H."/>
            <person name="Tunlid A."/>
            <person name="Henrissat B."/>
            <person name="Grigoriev I.V."/>
            <person name="Hibbett D.S."/>
            <person name="Martin F."/>
            <person name="Nordberg H.P."/>
            <person name="Cantor M.N."/>
            <person name="Hua S.X."/>
        </authorList>
    </citation>
    <scope>NUCLEOTIDE SEQUENCE [LARGE SCALE GENOMIC DNA]</scope>
    <source>
        <strain evidence="7 8">Zn</strain>
    </source>
</reference>
<dbReference type="SUPFAM" id="SSF55874">
    <property type="entry name" value="ATPase domain of HSP90 chaperone/DNA topoisomerase II/histidine kinase"/>
    <property type="match status" value="1"/>
</dbReference>
<dbReference type="InterPro" id="IPR011006">
    <property type="entry name" value="CheY-like_superfamily"/>
</dbReference>
<evidence type="ECO:0000313" key="7">
    <source>
        <dbReference type="EMBL" id="KIM97955.1"/>
    </source>
</evidence>
<dbReference type="SMART" id="SM00448">
    <property type="entry name" value="REC"/>
    <property type="match status" value="1"/>
</dbReference>
<accession>A0A0C3GPJ2</accession>
<feature type="domain" description="PAC" evidence="6">
    <location>
        <begin position="660"/>
        <end position="718"/>
    </location>
</feature>
<dbReference type="PRINTS" id="PR00344">
    <property type="entry name" value="BCTRLSENSOR"/>
</dbReference>
<reference evidence="8" key="2">
    <citation type="submission" date="2015-01" db="EMBL/GenBank/DDBJ databases">
        <title>Evolutionary Origins and Diversification of the Mycorrhizal Mutualists.</title>
        <authorList>
            <consortium name="DOE Joint Genome Institute"/>
            <consortium name="Mycorrhizal Genomics Consortium"/>
            <person name="Kohler A."/>
            <person name="Kuo A."/>
            <person name="Nagy L.G."/>
            <person name="Floudas D."/>
            <person name="Copeland A."/>
            <person name="Barry K.W."/>
            <person name="Cichocki N."/>
            <person name="Veneault-Fourrey C."/>
            <person name="LaButti K."/>
            <person name="Lindquist E.A."/>
            <person name="Lipzen A."/>
            <person name="Lundell T."/>
            <person name="Morin E."/>
            <person name="Murat C."/>
            <person name="Riley R."/>
            <person name="Ohm R."/>
            <person name="Sun H."/>
            <person name="Tunlid A."/>
            <person name="Henrissat B."/>
            <person name="Grigoriev I.V."/>
            <person name="Hibbett D.S."/>
            <person name="Martin F."/>
        </authorList>
    </citation>
    <scope>NUCLEOTIDE SEQUENCE [LARGE SCALE GENOMIC DNA]</scope>
    <source>
        <strain evidence="8">Zn</strain>
    </source>
</reference>
<dbReference type="Pfam" id="PF00072">
    <property type="entry name" value="Response_reg"/>
    <property type="match status" value="1"/>
</dbReference>
<dbReference type="Gene3D" id="1.10.287.130">
    <property type="match status" value="1"/>
</dbReference>
<dbReference type="AlphaFoldDB" id="A0A0C3GPJ2"/>
<name>A0A0C3GPJ2_OIDMZ</name>
<dbReference type="SUPFAM" id="SSF52172">
    <property type="entry name" value="CheY-like"/>
    <property type="match status" value="1"/>
</dbReference>
<evidence type="ECO:0008006" key="9">
    <source>
        <dbReference type="Google" id="ProtNLM"/>
    </source>
</evidence>
<sequence>MEPETRSTLTGLELLGSVGIVELLEQDERPTFIIDVANPANNTPGGPLQIIFANASLCAHESILQAIKSTADLDHPGVGVTHSFHAFKAWALSFVKNNESLNVSLPSYIFEGLSWTCSTLQRRLRIISCTNLNISAAARPGSSNGGLTNLSPFGDGSRQPSNYFGESRKQSLTDISPMQIRSSSDVGDPSFPSPRRQSMLVQNDRDSVTAGYPGSSSFDWTRLPMSAALPRHIQFARNVDWAATPLGPIENWSFDLRAMCNLVMGSPHPAAMFWGTEYISIYNEAYIHLAGQKHPSMMGQSYNLAWAEIWAGVEDAFSSAMKSGQATMKDDDCLFLKRDGRLEETYFSWSIVPLVGEDGSVVGIYNPAFDKTRRKIAERRMLTLREIGERTAAARDLKGFWSQVIKGLEFNEYDVPFMLIYSVSSDGGQCVLEGSLGVPEGHRSAESPLKLKKSGSGFAPYLRESRKSKGAVLLTTEDGTLSYDLIDGLEWRGWGDPCRAVVVCPIHPTTGESIVGFLVMGVNPRRPYDDEYSLFIQLLSRQLATSMASVMLFEEEIRRGQLAARLADIQRQELSRQLDLRTQEAVESETKFTRMAEFAPVGMFIANSSGGVSYSNGAWWDISRHPREHHADTWMESVHDEDREGVLTVWKKLVEERSPVTHEFRFKTPWQDRNGNRGDTWVLMSAYPERDENEQLKSVFGSITNISQQKWAEDFQKRRMEEAFESKRQQDNFIDMTSHEMRNPLSAILQSADEIGMSLSEFLSTLDESAAPQKLADLLDSSIEAAQTISLCAQHQASKRIVDDILTLSKLDSALLIVTPVAVQPVAVVQRALRMFEGELDSNDIALEFRVQKTYLDMKIDWVKLDPSRLLQVLINLTTNAIKFTSGQDKRTIVVSVGASSTRPGTAEANVSYFPSRLKRKDLTADEVEWGSGENIYLQFTVQDTGRGLDESEKTLLFQRFRQASPRTHVQYGGSGLGLFISRELTELQGGEIGVSSERGIGSTFAFYIKARRAEDMPENTPVAATVNSLRRSSSNTNATSFTVENRRHAAGMSVYRSNTKGRMRRASAIALPSVPSASTLDYTKLKALIVEDNLVNQRVLQKQLRNVGLDAEVANHGGEALEILKTSRFWTGREKDGIELAIILMDLEMPVMDGLTCARTIRNLERVGSIIKHVPIIAVTANVRLEQIEMAISAGMDDVVSKPFRIPELLPKIEELISRNATTSWGVLPNNNTTPADFLP</sequence>
<dbReference type="Proteomes" id="UP000054321">
    <property type="component" value="Unassembled WGS sequence"/>
</dbReference>
<dbReference type="InterPro" id="IPR035965">
    <property type="entry name" value="PAS-like_dom_sf"/>
</dbReference>
<dbReference type="Gene3D" id="3.30.450.20">
    <property type="entry name" value="PAS domain"/>
    <property type="match status" value="2"/>
</dbReference>
<dbReference type="Gene3D" id="3.40.50.2300">
    <property type="match status" value="1"/>
</dbReference>
<keyword evidence="8" id="KW-1185">Reference proteome</keyword>
<evidence type="ECO:0000256" key="2">
    <source>
        <dbReference type="PROSITE-ProRule" id="PRU00169"/>
    </source>
</evidence>
<dbReference type="Pfam" id="PF26131">
    <property type="entry name" value="PAS-like"/>
    <property type="match status" value="1"/>
</dbReference>
<dbReference type="InterPro" id="IPR050956">
    <property type="entry name" value="2C_system_His_kinase"/>
</dbReference>
<gene>
    <name evidence="7" type="ORF">OIDMADRAFT_168299</name>
</gene>
<dbReference type="InterPro" id="IPR004358">
    <property type="entry name" value="Sig_transdc_His_kin-like_C"/>
</dbReference>
<protein>
    <recommendedName>
        <fullName evidence="9">Histidine kinase</fullName>
    </recommendedName>
</protein>
<dbReference type="SUPFAM" id="SSF47384">
    <property type="entry name" value="Homodimeric domain of signal transducing histidine kinase"/>
    <property type="match status" value="1"/>
</dbReference>
<keyword evidence="1 2" id="KW-0597">Phosphoprotein</keyword>
<dbReference type="CDD" id="cd00082">
    <property type="entry name" value="HisKA"/>
    <property type="match status" value="1"/>
</dbReference>
<dbReference type="CDD" id="cd00130">
    <property type="entry name" value="PAS"/>
    <property type="match status" value="1"/>
</dbReference>
<dbReference type="InterPro" id="IPR036890">
    <property type="entry name" value="HATPase_C_sf"/>
</dbReference>
<dbReference type="Gene3D" id="3.30.565.10">
    <property type="entry name" value="Histidine kinase-like ATPase, C-terminal domain"/>
    <property type="match status" value="1"/>
</dbReference>
<feature type="domain" description="Response regulatory" evidence="5">
    <location>
        <begin position="1087"/>
        <end position="1218"/>
    </location>
</feature>
<feature type="domain" description="PAC" evidence="6">
    <location>
        <begin position="329"/>
        <end position="383"/>
    </location>
</feature>
<evidence type="ECO:0000259" key="5">
    <source>
        <dbReference type="PROSITE" id="PS50110"/>
    </source>
</evidence>
<dbReference type="OrthoDB" id="60033at2759"/>
<feature type="modified residue" description="4-aspartylphosphate" evidence="2">
    <location>
        <position position="1147"/>
    </location>
</feature>
<dbReference type="CDD" id="cd17546">
    <property type="entry name" value="REC_hyHK_CKI1_RcsC-like"/>
    <property type="match status" value="1"/>
</dbReference>
<dbReference type="EMBL" id="KN832881">
    <property type="protein sequence ID" value="KIM97955.1"/>
    <property type="molecule type" value="Genomic_DNA"/>
</dbReference>
<dbReference type="PROSITE" id="PS50110">
    <property type="entry name" value="RESPONSE_REGULATORY"/>
    <property type="match status" value="1"/>
</dbReference>